<keyword evidence="2 5" id="KW-0547">Nucleotide-binding</keyword>
<dbReference type="InterPro" id="IPR023660">
    <property type="entry name" value="Arg_Kinase"/>
</dbReference>
<feature type="binding site" evidence="5">
    <location>
        <begin position="115"/>
        <end position="119"/>
    </location>
    <ligand>
        <name>ATP</name>
        <dbReference type="ChEBI" id="CHEBI:30616"/>
    </ligand>
</feature>
<name>E0XSR0_9BACT</name>
<organism evidence="8">
    <name type="scientific">uncultured Gemmatimonadales bacterium HF0130_03D03</name>
    <dbReference type="NCBI Taxonomy" id="710742"/>
    <lineage>
        <taxon>Bacteria</taxon>
        <taxon>Pseudomonadati</taxon>
        <taxon>Gemmatimonadota</taxon>
        <taxon>Gemmatimonadia</taxon>
        <taxon>Gemmatimonadales</taxon>
        <taxon>environmental samples</taxon>
    </lineage>
</organism>
<dbReference type="PROSITE" id="PS51510">
    <property type="entry name" value="PHOSPHAGEN_KINASE_C"/>
    <property type="match status" value="1"/>
</dbReference>
<dbReference type="Gene3D" id="3.30.590.10">
    <property type="entry name" value="Glutamine synthetase/guanido kinase, catalytic domain"/>
    <property type="match status" value="1"/>
</dbReference>
<reference evidence="8" key="1">
    <citation type="journal article" date="2011" name="Environ. Microbiol.">
        <title>Time-series analyses of Monterey Bay coastal microbial picoplankton using a 'genome proxy' microarray.</title>
        <authorList>
            <person name="Rich V.I."/>
            <person name="Pham V.D."/>
            <person name="Eppley J."/>
            <person name="Shi Y."/>
            <person name="DeLong E.F."/>
        </authorList>
    </citation>
    <scope>NUCLEOTIDE SEQUENCE</scope>
</reference>
<dbReference type="PANTHER" id="PTHR11547">
    <property type="entry name" value="ARGININE OR CREATINE KINASE"/>
    <property type="match status" value="1"/>
</dbReference>
<dbReference type="GO" id="GO:0005615">
    <property type="term" value="C:extracellular space"/>
    <property type="evidence" value="ECO:0007669"/>
    <property type="project" value="TreeGrafter"/>
</dbReference>
<dbReference type="PANTHER" id="PTHR11547:SF38">
    <property type="entry name" value="ARGININE KINASE 1-RELATED"/>
    <property type="match status" value="1"/>
</dbReference>
<keyword evidence="3 5" id="KW-0418">Kinase</keyword>
<feature type="binding site" evidence="5">
    <location>
        <position position="64"/>
    </location>
    <ligand>
        <name>ATP</name>
        <dbReference type="ChEBI" id="CHEBI:30616"/>
    </ligand>
</feature>
<dbReference type="AlphaFoldDB" id="E0XSR0"/>
<evidence type="ECO:0000259" key="7">
    <source>
        <dbReference type="PROSITE" id="PS51510"/>
    </source>
</evidence>
<feature type="binding site" evidence="5">
    <location>
        <begin position="146"/>
        <end position="151"/>
    </location>
    <ligand>
        <name>ATP</name>
        <dbReference type="ChEBI" id="CHEBI:30616"/>
    </ligand>
</feature>
<dbReference type="EMBL" id="GU474865">
    <property type="protein sequence ID" value="ADI17451.1"/>
    <property type="molecule type" value="Genomic_DNA"/>
</dbReference>
<dbReference type="InterPro" id="IPR022414">
    <property type="entry name" value="ATP-guanido_PTrfase_cat"/>
</dbReference>
<accession>E0XSR0</accession>
<protein>
    <submittedName>
        <fullName evidence="8">Arginine kinase</fullName>
    </submittedName>
</protein>
<evidence type="ECO:0000256" key="4">
    <source>
        <dbReference type="ARBA" id="ARBA00022840"/>
    </source>
</evidence>
<evidence type="ECO:0000313" key="8">
    <source>
        <dbReference type="EMBL" id="ADI17451.1"/>
    </source>
</evidence>
<evidence type="ECO:0000256" key="2">
    <source>
        <dbReference type="ARBA" id="ARBA00022741"/>
    </source>
</evidence>
<feature type="domain" description="Phosphagen kinase C-terminal" evidence="7">
    <location>
        <begin position="1"/>
        <end position="193"/>
    </location>
</feature>
<dbReference type="InterPro" id="IPR014746">
    <property type="entry name" value="Gln_synth/guanido_kin_cat_dom"/>
</dbReference>
<evidence type="ECO:0000256" key="1">
    <source>
        <dbReference type="ARBA" id="ARBA00022679"/>
    </source>
</evidence>
<dbReference type="GO" id="GO:0046314">
    <property type="term" value="P:phosphocreatine biosynthetic process"/>
    <property type="evidence" value="ECO:0007669"/>
    <property type="project" value="InterPro"/>
</dbReference>
<dbReference type="GO" id="GO:0004111">
    <property type="term" value="F:creatine kinase activity"/>
    <property type="evidence" value="ECO:0007669"/>
    <property type="project" value="InterPro"/>
</dbReference>
<comment type="caution">
    <text evidence="5">Lacks conserved residue(s) required for the propagation of feature annotation.</text>
</comment>
<evidence type="ECO:0000256" key="5">
    <source>
        <dbReference type="PROSITE-ProRule" id="PRU00843"/>
    </source>
</evidence>
<keyword evidence="4 5" id="KW-0067">ATP-binding</keyword>
<proteinExistence type="inferred from homology"/>
<dbReference type="InterPro" id="IPR022415">
    <property type="entry name" value="ATP-guanido_PTrfase_AS"/>
</dbReference>
<dbReference type="PROSITE" id="PS00112">
    <property type="entry name" value="PHOSPHAGEN_KINASE"/>
    <property type="match status" value="1"/>
</dbReference>
<keyword evidence="1 5" id="KW-0808">Transferase</keyword>
<dbReference type="CDD" id="cd07930">
    <property type="entry name" value="bacterial_phosphagen_kinase"/>
    <property type="match status" value="1"/>
</dbReference>
<dbReference type="SUPFAM" id="SSF55931">
    <property type="entry name" value="Glutamine synthetase/guanido kinase"/>
    <property type="match status" value="1"/>
</dbReference>
<comment type="similarity">
    <text evidence="5 6">Belongs to the ATP:guanido phosphotransferase family.</text>
</comment>
<dbReference type="InterPro" id="IPR000749">
    <property type="entry name" value="ATP-guanido_PTrfase"/>
</dbReference>
<dbReference type="GO" id="GO:0005524">
    <property type="term" value="F:ATP binding"/>
    <property type="evidence" value="ECO:0007669"/>
    <property type="project" value="UniProtKB-UniRule"/>
</dbReference>
<evidence type="ECO:0000256" key="3">
    <source>
        <dbReference type="ARBA" id="ARBA00022777"/>
    </source>
</evidence>
<evidence type="ECO:0000256" key="6">
    <source>
        <dbReference type="RuleBase" id="RU000505"/>
    </source>
</evidence>
<dbReference type="Pfam" id="PF00217">
    <property type="entry name" value="ATP-gua_Ptrans"/>
    <property type="match status" value="1"/>
</dbReference>
<sequence>MLKGGALLVIPEVPVRTQEILHERRLVTRELLGPEGSVPATSAAIHFSVEDPVSVMVNEEDHFRMQSLLSGLRILEAWQIVDQLDEELGREIPYAYHQEFGFLTSCPTNVGTGLRASVFMHLPGLVLTKEISKALRGLGELGLTFRGLYGEGSEVIGNFFQISNQTTLGRTEEDLVDDLERVVRTVIEKELHARQVLLRDAPALTEDKIWRAFGTLCYSRMLTFEELMNYLSGVRLGVSLNILPDVSVYTLNKLMIFTQPAHLDQAAGRNLSDEERDAHRATLVRSVLANDGDVSGAAEGIEDNGTP</sequence>